<dbReference type="Proteomes" id="UP000887572">
    <property type="component" value="Unplaced"/>
</dbReference>
<evidence type="ECO:0000313" key="1">
    <source>
        <dbReference type="Proteomes" id="UP000887572"/>
    </source>
</evidence>
<name>A0A914IAQ3_GLORO</name>
<proteinExistence type="predicted"/>
<keyword evidence="1" id="KW-1185">Reference proteome</keyword>
<accession>A0A914IAQ3</accession>
<dbReference type="AlphaFoldDB" id="A0A914IAQ3"/>
<organism evidence="1 2">
    <name type="scientific">Globodera rostochiensis</name>
    <name type="common">Golden nematode worm</name>
    <name type="synonym">Heterodera rostochiensis</name>
    <dbReference type="NCBI Taxonomy" id="31243"/>
    <lineage>
        <taxon>Eukaryota</taxon>
        <taxon>Metazoa</taxon>
        <taxon>Ecdysozoa</taxon>
        <taxon>Nematoda</taxon>
        <taxon>Chromadorea</taxon>
        <taxon>Rhabditida</taxon>
        <taxon>Tylenchina</taxon>
        <taxon>Tylenchomorpha</taxon>
        <taxon>Tylenchoidea</taxon>
        <taxon>Heteroderidae</taxon>
        <taxon>Heteroderinae</taxon>
        <taxon>Globodera</taxon>
    </lineage>
</organism>
<dbReference type="WBParaSite" id="Gr19_v10_g9076.t1">
    <property type="protein sequence ID" value="Gr19_v10_g9076.t1"/>
    <property type="gene ID" value="Gr19_v10_g9076"/>
</dbReference>
<reference evidence="2" key="1">
    <citation type="submission" date="2022-11" db="UniProtKB">
        <authorList>
            <consortium name="WormBaseParasite"/>
        </authorList>
    </citation>
    <scope>IDENTIFICATION</scope>
</reference>
<sequence length="171" mass="18132">MNSKCEIPEKDASTQGLSLKKLKKICKVSCCNGDACNGTFGLRSFGTVAAMMAPFAGIHCKTGTYSTMGGVGYMTPKACPDDKQFCYGIICSINNWEQLHWGCSAHNSCDDLSVELGKMLPLSRCRCQFGEKGVNLSNEAFIFSTLSAASLKPVAANVSVSPQAPPITEGG</sequence>
<protein>
    <submittedName>
        <fullName evidence="2">Uncharacterized protein</fullName>
    </submittedName>
</protein>
<evidence type="ECO:0000313" key="2">
    <source>
        <dbReference type="WBParaSite" id="Gr19_v10_g9076.t1"/>
    </source>
</evidence>